<keyword evidence="3" id="KW-1185">Reference proteome</keyword>
<feature type="compositionally biased region" description="Basic residues" evidence="1">
    <location>
        <begin position="31"/>
        <end position="50"/>
    </location>
</feature>
<evidence type="ECO:0000313" key="2">
    <source>
        <dbReference type="EMBL" id="RST85938.1"/>
    </source>
</evidence>
<feature type="region of interest" description="Disordered" evidence="1">
    <location>
        <begin position="30"/>
        <end position="53"/>
    </location>
</feature>
<evidence type="ECO:0000256" key="1">
    <source>
        <dbReference type="SAM" id="MobiDB-lite"/>
    </source>
</evidence>
<gene>
    <name evidence="2" type="ORF">EJC49_13090</name>
</gene>
<reference evidence="2 3" key="1">
    <citation type="submission" date="2018-12" db="EMBL/GenBank/DDBJ databases">
        <title>Mesorhizobium carbonis sp. nov., isolated from coal mine water.</title>
        <authorList>
            <person name="Xin W."/>
            <person name="Xu Z."/>
            <person name="Xiang F."/>
            <person name="Zhang J."/>
            <person name="Xi L."/>
            <person name="Liu J."/>
        </authorList>
    </citation>
    <scope>NUCLEOTIDE SEQUENCE [LARGE SCALE GENOMIC DNA]</scope>
    <source>
        <strain evidence="2 3">B2.3</strain>
    </source>
</reference>
<proteinExistence type="predicted"/>
<dbReference type="EMBL" id="RWKW01000045">
    <property type="protein sequence ID" value="RST85938.1"/>
    <property type="molecule type" value="Genomic_DNA"/>
</dbReference>
<dbReference type="Proteomes" id="UP000278398">
    <property type="component" value="Unassembled WGS sequence"/>
</dbReference>
<organism evidence="2 3">
    <name type="scientific">Aquibium carbonis</name>
    <dbReference type="NCBI Taxonomy" id="2495581"/>
    <lineage>
        <taxon>Bacteria</taxon>
        <taxon>Pseudomonadati</taxon>
        <taxon>Pseudomonadota</taxon>
        <taxon>Alphaproteobacteria</taxon>
        <taxon>Hyphomicrobiales</taxon>
        <taxon>Phyllobacteriaceae</taxon>
        <taxon>Aquibium</taxon>
    </lineage>
</organism>
<comment type="caution">
    <text evidence="2">The sequence shown here is derived from an EMBL/GenBank/DDBJ whole genome shotgun (WGS) entry which is preliminary data.</text>
</comment>
<protein>
    <submittedName>
        <fullName evidence="2">Uncharacterized protein</fullName>
    </submittedName>
</protein>
<evidence type="ECO:0000313" key="3">
    <source>
        <dbReference type="Proteomes" id="UP000278398"/>
    </source>
</evidence>
<name>A0A429YWV9_9HYPH</name>
<accession>A0A429YWV9</accession>
<dbReference type="AlphaFoldDB" id="A0A429YWV9"/>
<sequence length="79" mass="8863">MVTATPRRCRRRAACPCPSRCCACRCPTCPPRRRPPAKGRPRASTSRKARTMPAWPPNPCPRFCTTTRCCPKRFVACAN</sequence>